<dbReference type="OrthoDB" id="3221235at2759"/>
<evidence type="ECO:0000313" key="1">
    <source>
        <dbReference type="EMBL" id="TFK49774.1"/>
    </source>
</evidence>
<sequence length="479" mass="54625">MDTSTRDVLGADLRAQSFIHRLPVELLSAIFILCLDSTFIRPDRRKVPLLPSQVCSRWRTCALDTPRLWSSLSIADTAEEHKHTAFNIGYSRLPRQSNGRFGSQLIILKIWATRSRGLPLSLSVHLASKYSEQDQAHSQVLSSYFIRAQVLHLHLDSTWLPMLSGITCGVLEELSVESRTSDSFSLDHPLHAPHLLRLHLHYATEWALGSFVFSHSRLTELIWHPTWESERLIEMLASCGSLTHCSVAYREYPESQPSTVSLPSLEQLEVFGDHTNDIRPLLRSLDVPRLEKLKFNMRLPYESEARLDAHSIRFMLYRSSCQLRHLEVQFKSPLCTDATDFLALLEAVPCIEVLRLEGRYGKLYEAPSDLKQIFQALKYAPPRKRLVPYLSEIYISFPCKYNEFPSNLDVETMLSSRVAGEDNADEESTYLWSATISLSALQPSPIASITWHGLNDGLIYRDTLVRGREVYTDKVVVIL</sequence>
<organism evidence="1 2">
    <name type="scientific">Heliocybe sulcata</name>
    <dbReference type="NCBI Taxonomy" id="5364"/>
    <lineage>
        <taxon>Eukaryota</taxon>
        <taxon>Fungi</taxon>
        <taxon>Dikarya</taxon>
        <taxon>Basidiomycota</taxon>
        <taxon>Agaricomycotina</taxon>
        <taxon>Agaricomycetes</taxon>
        <taxon>Gloeophyllales</taxon>
        <taxon>Gloeophyllaceae</taxon>
        <taxon>Heliocybe</taxon>
    </lineage>
</organism>
<evidence type="ECO:0000313" key="2">
    <source>
        <dbReference type="Proteomes" id="UP000305948"/>
    </source>
</evidence>
<protein>
    <submittedName>
        <fullName evidence="1">Uncharacterized protein</fullName>
    </submittedName>
</protein>
<dbReference type="AlphaFoldDB" id="A0A5C3MWU1"/>
<reference evidence="1 2" key="1">
    <citation type="journal article" date="2019" name="Nat. Ecol. Evol.">
        <title>Megaphylogeny resolves global patterns of mushroom evolution.</title>
        <authorList>
            <person name="Varga T."/>
            <person name="Krizsan K."/>
            <person name="Foldi C."/>
            <person name="Dima B."/>
            <person name="Sanchez-Garcia M."/>
            <person name="Sanchez-Ramirez S."/>
            <person name="Szollosi G.J."/>
            <person name="Szarkandi J.G."/>
            <person name="Papp V."/>
            <person name="Albert L."/>
            <person name="Andreopoulos W."/>
            <person name="Angelini C."/>
            <person name="Antonin V."/>
            <person name="Barry K.W."/>
            <person name="Bougher N.L."/>
            <person name="Buchanan P."/>
            <person name="Buyck B."/>
            <person name="Bense V."/>
            <person name="Catcheside P."/>
            <person name="Chovatia M."/>
            <person name="Cooper J."/>
            <person name="Damon W."/>
            <person name="Desjardin D."/>
            <person name="Finy P."/>
            <person name="Geml J."/>
            <person name="Haridas S."/>
            <person name="Hughes K."/>
            <person name="Justo A."/>
            <person name="Karasinski D."/>
            <person name="Kautmanova I."/>
            <person name="Kiss B."/>
            <person name="Kocsube S."/>
            <person name="Kotiranta H."/>
            <person name="LaButti K.M."/>
            <person name="Lechner B.E."/>
            <person name="Liimatainen K."/>
            <person name="Lipzen A."/>
            <person name="Lukacs Z."/>
            <person name="Mihaltcheva S."/>
            <person name="Morgado L.N."/>
            <person name="Niskanen T."/>
            <person name="Noordeloos M.E."/>
            <person name="Ohm R.A."/>
            <person name="Ortiz-Santana B."/>
            <person name="Ovrebo C."/>
            <person name="Racz N."/>
            <person name="Riley R."/>
            <person name="Savchenko A."/>
            <person name="Shiryaev A."/>
            <person name="Soop K."/>
            <person name="Spirin V."/>
            <person name="Szebenyi C."/>
            <person name="Tomsovsky M."/>
            <person name="Tulloss R.E."/>
            <person name="Uehling J."/>
            <person name="Grigoriev I.V."/>
            <person name="Vagvolgyi C."/>
            <person name="Papp T."/>
            <person name="Martin F.M."/>
            <person name="Miettinen O."/>
            <person name="Hibbett D.S."/>
            <person name="Nagy L.G."/>
        </authorList>
    </citation>
    <scope>NUCLEOTIDE SEQUENCE [LARGE SCALE GENOMIC DNA]</scope>
    <source>
        <strain evidence="1 2">OMC1185</strain>
    </source>
</reference>
<dbReference type="SUPFAM" id="SSF52047">
    <property type="entry name" value="RNI-like"/>
    <property type="match status" value="1"/>
</dbReference>
<keyword evidence="2" id="KW-1185">Reference proteome</keyword>
<dbReference type="STRING" id="5364.A0A5C3MWU1"/>
<gene>
    <name evidence="1" type="ORF">OE88DRAFT_1736749</name>
</gene>
<name>A0A5C3MWU1_9AGAM</name>
<dbReference type="Proteomes" id="UP000305948">
    <property type="component" value="Unassembled WGS sequence"/>
</dbReference>
<proteinExistence type="predicted"/>
<dbReference type="EMBL" id="ML213515">
    <property type="protein sequence ID" value="TFK49774.1"/>
    <property type="molecule type" value="Genomic_DNA"/>
</dbReference>
<accession>A0A5C3MWU1</accession>